<protein>
    <recommendedName>
        <fullName evidence="3">PE domain-containing protein</fullName>
    </recommendedName>
</protein>
<dbReference type="EMBL" id="BOMG01000037">
    <property type="protein sequence ID" value="GID54141.1"/>
    <property type="molecule type" value="Genomic_DNA"/>
</dbReference>
<sequence>MEVALVPVDNEPYKSSVDNYDLSSINGIEADIAAMEEFAAGLKADLVDNYMPHADAAVESMFATIPSGGGFYNFQMFLYAHQQAQDSTQQNVDSYVEGTYQFATSAETISAQYRGSDAFSKAKLSDVEAAFKTTNATHNDDHHAGEV</sequence>
<gene>
    <name evidence="1" type="ORF">Aco03nite_025450</name>
</gene>
<keyword evidence="2" id="KW-1185">Reference proteome</keyword>
<dbReference type="Proteomes" id="UP000612282">
    <property type="component" value="Unassembled WGS sequence"/>
</dbReference>
<organism evidence="1 2">
    <name type="scientific">Actinoplanes couchii</name>
    <dbReference type="NCBI Taxonomy" id="403638"/>
    <lineage>
        <taxon>Bacteria</taxon>
        <taxon>Bacillati</taxon>
        <taxon>Actinomycetota</taxon>
        <taxon>Actinomycetes</taxon>
        <taxon>Micromonosporales</taxon>
        <taxon>Micromonosporaceae</taxon>
        <taxon>Actinoplanes</taxon>
    </lineage>
</organism>
<accession>A0ABQ3X6K8</accession>
<name>A0ABQ3X6K8_9ACTN</name>
<evidence type="ECO:0000313" key="2">
    <source>
        <dbReference type="Proteomes" id="UP000612282"/>
    </source>
</evidence>
<dbReference type="RefSeq" id="WP_203795250.1">
    <property type="nucleotide sequence ID" value="NZ_BAAAQE010000012.1"/>
</dbReference>
<proteinExistence type="predicted"/>
<comment type="caution">
    <text evidence="1">The sequence shown here is derived from an EMBL/GenBank/DDBJ whole genome shotgun (WGS) entry which is preliminary data.</text>
</comment>
<evidence type="ECO:0000313" key="1">
    <source>
        <dbReference type="EMBL" id="GID54141.1"/>
    </source>
</evidence>
<evidence type="ECO:0008006" key="3">
    <source>
        <dbReference type="Google" id="ProtNLM"/>
    </source>
</evidence>
<reference evidence="1 2" key="1">
    <citation type="submission" date="2021-01" db="EMBL/GenBank/DDBJ databases">
        <title>Whole genome shotgun sequence of Actinoplanes couchii NBRC 106145.</title>
        <authorList>
            <person name="Komaki H."/>
            <person name="Tamura T."/>
        </authorList>
    </citation>
    <scope>NUCLEOTIDE SEQUENCE [LARGE SCALE GENOMIC DNA]</scope>
    <source>
        <strain evidence="1 2">NBRC 106145</strain>
    </source>
</reference>